<comment type="caution">
    <text evidence="1">The sequence shown here is derived from an EMBL/GenBank/DDBJ whole genome shotgun (WGS) entry which is preliminary data.</text>
</comment>
<dbReference type="EMBL" id="BMJN01000008">
    <property type="protein sequence ID" value="GGE28364.1"/>
    <property type="molecule type" value="Genomic_DNA"/>
</dbReference>
<dbReference type="Proteomes" id="UP000660801">
    <property type="component" value="Unassembled WGS sequence"/>
</dbReference>
<dbReference type="SUPFAM" id="SSF54909">
    <property type="entry name" value="Dimeric alpha+beta barrel"/>
    <property type="match status" value="1"/>
</dbReference>
<evidence type="ECO:0000313" key="2">
    <source>
        <dbReference type="Proteomes" id="UP000660801"/>
    </source>
</evidence>
<evidence type="ECO:0000313" key="1">
    <source>
        <dbReference type="EMBL" id="GGE28364.1"/>
    </source>
</evidence>
<reference evidence="1" key="1">
    <citation type="journal article" date="2014" name="Int. J. Syst. Evol. Microbiol.">
        <title>Complete genome sequence of Corynebacterium casei LMG S-19264T (=DSM 44701T), isolated from a smear-ripened cheese.</title>
        <authorList>
            <consortium name="US DOE Joint Genome Institute (JGI-PGF)"/>
            <person name="Walter F."/>
            <person name="Albersmeier A."/>
            <person name="Kalinowski J."/>
            <person name="Ruckert C."/>
        </authorList>
    </citation>
    <scope>NUCLEOTIDE SEQUENCE</scope>
    <source>
        <strain evidence="1">CGMCC 1.15533</strain>
    </source>
</reference>
<organism evidence="1 2">
    <name type="scientific">Streptococcus himalayensis</name>
    <dbReference type="NCBI Taxonomy" id="1888195"/>
    <lineage>
        <taxon>Bacteria</taxon>
        <taxon>Bacillati</taxon>
        <taxon>Bacillota</taxon>
        <taxon>Bacilli</taxon>
        <taxon>Lactobacillales</taxon>
        <taxon>Streptococcaceae</taxon>
        <taxon>Streptococcus</taxon>
    </lineage>
</organism>
<gene>
    <name evidence="1" type="ORF">GCM10011510_06960</name>
</gene>
<evidence type="ECO:0008006" key="3">
    <source>
        <dbReference type="Google" id="ProtNLM"/>
    </source>
</evidence>
<dbReference type="AlphaFoldDB" id="A0A917EFG6"/>
<name>A0A917EFG6_9STRE</name>
<reference evidence="1" key="2">
    <citation type="submission" date="2020-09" db="EMBL/GenBank/DDBJ databases">
        <authorList>
            <person name="Sun Q."/>
            <person name="Zhou Y."/>
        </authorList>
    </citation>
    <scope>NUCLEOTIDE SEQUENCE</scope>
    <source>
        <strain evidence="1">CGMCC 1.15533</strain>
    </source>
</reference>
<sequence>MTKEYDKKFSVSILLWMREDKPRQEGMDYWSGPHSQIIAASPGLSEYRQQHLSETQHSFWPSTAGLETSISPDRRIDGIAEVTFDNLLSPVAGRHQTALAFQDEVNVFRRTLMHMGFPFSSRWFKTAEQSGSQLRDVLYIRRKEDVSSASFKKFINDSLAPEISKVAGVAETRSQVYMPWNKATWDTPHVAHDNPKVEHLHASIIIGFRNQEAREEFYKTVAPKLNHQLISYASAVHAYQIDQTLTYVENGQKRPL</sequence>
<dbReference type="OrthoDB" id="1490643at2"/>
<protein>
    <recommendedName>
        <fullName evidence="3">Strictosidine synthase</fullName>
    </recommendedName>
</protein>
<proteinExistence type="predicted"/>
<accession>A0A917EFG6</accession>
<dbReference type="Gene3D" id="3.30.70.100">
    <property type="match status" value="1"/>
</dbReference>
<dbReference type="RefSeq" id="WP_068992506.1">
    <property type="nucleotide sequence ID" value="NZ_BMJN01000008.1"/>
</dbReference>
<keyword evidence="2" id="KW-1185">Reference proteome</keyword>
<dbReference type="InterPro" id="IPR011008">
    <property type="entry name" value="Dimeric_a/b-barrel"/>
</dbReference>